<reference evidence="4" key="1">
    <citation type="journal article" date="2019" name="Int. J. Syst. Evol. Microbiol.">
        <title>The Global Catalogue of Microorganisms (GCM) 10K type strain sequencing project: providing services to taxonomists for standard genome sequencing and annotation.</title>
        <authorList>
            <consortium name="The Broad Institute Genomics Platform"/>
            <consortium name="The Broad Institute Genome Sequencing Center for Infectious Disease"/>
            <person name="Wu L."/>
            <person name="Ma J."/>
        </authorList>
    </citation>
    <scope>NUCLEOTIDE SEQUENCE [LARGE SCALE GENOMIC DNA]</scope>
    <source>
        <strain evidence="4">CGMCC 1.7656</strain>
    </source>
</reference>
<dbReference type="NCBIfam" id="TIGR04183">
    <property type="entry name" value="Por_Secre_tail"/>
    <property type="match status" value="1"/>
</dbReference>
<evidence type="ECO:0000313" key="4">
    <source>
        <dbReference type="Proteomes" id="UP000620064"/>
    </source>
</evidence>
<dbReference type="Pfam" id="PF18962">
    <property type="entry name" value="Por_Secre_tail"/>
    <property type="match status" value="1"/>
</dbReference>
<organism evidence="3 4">
    <name type="scientific">Cloacibacterium rupense</name>
    <dbReference type="NCBI Taxonomy" id="517423"/>
    <lineage>
        <taxon>Bacteria</taxon>
        <taxon>Pseudomonadati</taxon>
        <taxon>Bacteroidota</taxon>
        <taxon>Flavobacteriia</taxon>
        <taxon>Flavobacteriales</taxon>
        <taxon>Weeksellaceae</taxon>
    </lineage>
</organism>
<keyword evidence="4" id="KW-1185">Reference proteome</keyword>
<accession>A0ABQ2NHZ6</accession>
<feature type="domain" description="Secretion system C-terminal sorting" evidence="2">
    <location>
        <begin position="394"/>
        <end position="462"/>
    </location>
</feature>
<evidence type="ECO:0000256" key="1">
    <source>
        <dbReference type="ARBA" id="ARBA00022729"/>
    </source>
</evidence>
<dbReference type="InterPro" id="IPR026444">
    <property type="entry name" value="Secre_tail"/>
</dbReference>
<evidence type="ECO:0000259" key="2">
    <source>
        <dbReference type="Pfam" id="PF18962"/>
    </source>
</evidence>
<dbReference type="EMBL" id="BMLV01000002">
    <property type="protein sequence ID" value="GGP03833.1"/>
    <property type="molecule type" value="Genomic_DNA"/>
</dbReference>
<dbReference type="Proteomes" id="UP000620064">
    <property type="component" value="Unassembled WGS sequence"/>
</dbReference>
<evidence type="ECO:0000313" key="3">
    <source>
        <dbReference type="EMBL" id="GGP03833.1"/>
    </source>
</evidence>
<protein>
    <recommendedName>
        <fullName evidence="2">Secretion system C-terminal sorting domain-containing protein</fullName>
    </recommendedName>
</protein>
<sequence>MILFSFLSFINAQINGYEYWFDKDVGNKVSYTLSSPSDNVIVNQNIPTNSLVKGIHQLNFRSWDVNNKFSGILTEFFYKTSNNASVNKNIVAYQYWMDNQFQSAVLENVTPQNILNINKIINVNLLQDGLHVFNIRFKDDVGNWGSVTSDFFYKTNSISTINRKMVAYQFWTDNNFATATTKNVSATEILNVNQLINVNSLVEGLHVFNIRFKDDYGFWSSITSDFFYKTSNNPLINKKIVAFQYWLDKDFLTAITENTSPNAILDVIKTINYNTINEGLHLFNVRFKDDAGNWSAITTDFFIKKTGVITPKNIVQYEYWFNEDYTHVIKTDISPSSTFNLNTIILPQNLTTKNNILNIRFKDDSGEWSSIISEPFEDITLATVDNTLKNVEFYPNPFEENLNINLGKNYHEVTVEIYDFSGKLAYQQKFNNKDLLQLHLRLNSGVYQLILKADEKITSRKILRR</sequence>
<proteinExistence type="predicted"/>
<keyword evidence="1" id="KW-0732">Signal</keyword>
<comment type="caution">
    <text evidence="3">The sequence shown here is derived from an EMBL/GenBank/DDBJ whole genome shotgun (WGS) entry which is preliminary data.</text>
</comment>
<name>A0ABQ2NHZ6_9FLAO</name>
<gene>
    <name evidence="3" type="ORF">GCM10010992_13740</name>
</gene>